<reference evidence="1" key="1">
    <citation type="submission" date="2018-06" db="EMBL/GenBank/DDBJ databases">
        <authorList>
            <consortium name="Pathogen Informatics"/>
            <person name="Doyle S."/>
        </authorList>
    </citation>
    <scope>NUCLEOTIDE SEQUENCE [LARGE SCALE GENOMIC DNA]</scope>
    <source>
        <strain evidence="1">NCTC11421</strain>
    </source>
</reference>
<gene>
    <name evidence="1" type="ORF">NCTC11421_03758</name>
</gene>
<proteinExistence type="predicted"/>
<dbReference type="AlphaFoldDB" id="A0A379B119"/>
<name>A0A379B119_NEIGO</name>
<organism evidence="1">
    <name type="scientific">Neisseria gonorrhoeae</name>
    <dbReference type="NCBI Taxonomy" id="485"/>
    <lineage>
        <taxon>Bacteria</taxon>
        <taxon>Pseudomonadati</taxon>
        <taxon>Pseudomonadota</taxon>
        <taxon>Betaproteobacteria</taxon>
        <taxon>Neisseriales</taxon>
        <taxon>Neisseriaceae</taxon>
        <taxon>Neisseria</taxon>
    </lineage>
</organism>
<dbReference type="EMBL" id="UGRI01000002">
    <property type="protein sequence ID" value="SUB32323.1"/>
    <property type="molecule type" value="Genomic_DNA"/>
</dbReference>
<sequence>MQLDFLVDHRIENMAVRHIFAFGGSHIDGGGEACQRQHFFLPDDVFGTQVHIVFKRLGVFAQNRFEAGAVRTK</sequence>
<evidence type="ECO:0000313" key="1">
    <source>
        <dbReference type="EMBL" id="SUB32323.1"/>
    </source>
</evidence>
<accession>A0A379B119</accession>
<protein>
    <submittedName>
        <fullName evidence="1">Uncharacterized protein</fullName>
    </submittedName>
</protein>